<organism evidence="3 4">
    <name type="scientific">Gemmobacter denitrificans</name>
    <dbReference type="NCBI Taxonomy" id="3123040"/>
    <lineage>
        <taxon>Bacteria</taxon>
        <taxon>Pseudomonadati</taxon>
        <taxon>Pseudomonadota</taxon>
        <taxon>Alphaproteobacteria</taxon>
        <taxon>Rhodobacterales</taxon>
        <taxon>Paracoccaceae</taxon>
        <taxon>Gemmobacter</taxon>
    </lineage>
</organism>
<dbReference type="RefSeq" id="WP_335421364.1">
    <property type="nucleotide sequence ID" value="NZ_JBALHR010000003.1"/>
</dbReference>
<keyword evidence="1" id="KW-1133">Transmembrane helix</keyword>
<feature type="transmembrane region" description="Helical" evidence="1">
    <location>
        <begin position="107"/>
        <end position="129"/>
    </location>
</feature>
<keyword evidence="1" id="KW-0812">Transmembrane</keyword>
<feature type="domain" description="Chlorhexidine efflux transporter" evidence="2">
    <location>
        <begin position="2"/>
        <end position="63"/>
    </location>
</feature>
<feature type="transmembrane region" description="Helical" evidence="1">
    <location>
        <begin position="12"/>
        <end position="30"/>
    </location>
</feature>
<proteinExistence type="predicted"/>
<dbReference type="InterPro" id="IPR007896">
    <property type="entry name" value="BTP_bacteria"/>
</dbReference>
<reference evidence="3" key="1">
    <citation type="submission" date="2024-02" db="EMBL/GenBank/DDBJ databases">
        <title>Genome sequences of strain Gemmobacter sp. JM10B15.</title>
        <authorList>
            <person name="Zhang M."/>
        </authorList>
    </citation>
    <scope>NUCLEOTIDE SEQUENCE</scope>
    <source>
        <strain evidence="3">JM10B15</strain>
    </source>
</reference>
<evidence type="ECO:0000256" key="1">
    <source>
        <dbReference type="SAM" id="Phobius"/>
    </source>
</evidence>
<dbReference type="Proteomes" id="UP001431963">
    <property type="component" value="Unassembled WGS sequence"/>
</dbReference>
<evidence type="ECO:0000313" key="3">
    <source>
        <dbReference type="EMBL" id="MEH7827927.1"/>
    </source>
</evidence>
<keyword evidence="1" id="KW-0472">Membrane</keyword>
<accession>A0ABU8BTC0</accession>
<sequence length="147" mass="16626">MRTFRDRLRHALLFEILGLLIITPLAALLLDMPMAHLGVVTAGSALLAVIWTYLYNWGFDRTLLAARGKTDKTFVMRIGHAVLFEIGLLAVLMPFIAWWLQVGLWEAFLLDLGFALFYMVYALAFNWAYDHLFPPPPIPPSAVPPQV</sequence>
<protein>
    <submittedName>
        <fullName evidence="3">PACE efflux transporter</fullName>
    </submittedName>
</protein>
<feature type="transmembrane region" description="Helical" evidence="1">
    <location>
        <begin position="78"/>
        <end position="101"/>
    </location>
</feature>
<feature type="domain" description="Chlorhexidine efflux transporter" evidence="2">
    <location>
        <begin position="72"/>
        <end position="134"/>
    </location>
</feature>
<dbReference type="InterPro" id="IPR058208">
    <property type="entry name" value="PACE"/>
</dbReference>
<evidence type="ECO:0000313" key="4">
    <source>
        <dbReference type="Proteomes" id="UP001431963"/>
    </source>
</evidence>
<name>A0ABU8BTC0_9RHOB</name>
<gene>
    <name evidence="3" type="ORF">V6590_07190</name>
</gene>
<dbReference type="Pfam" id="PF05232">
    <property type="entry name" value="BTP"/>
    <property type="match status" value="2"/>
</dbReference>
<dbReference type="NCBIfam" id="NF033664">
    <property type="entry name" value="PACE_transport"/>
    <property type="match status" value="1"/>
</dbReference>
<dbReference type="EMBL" id="JBALHR010000003">
    <property type="protein sequence ID" value="MEH7827927.1"/>
    <property type="molecule type" value="Genomic_DNA"/>
</dbReference>
<keyword evidence="4" id="KW-1185">Reference proteome</keyword>
<feature type="transmembrane region" description="Helical" evidence="1">
    <location>
        <begin position="36"/>
        <end position="57"/>
    </location>
</feature>
<comment type="caution">
    <text evidence="3">The sequence shown here is derived from an EMBL/GenBank/DDBJ whole genome shotgun (WGS) entry which is preliminary data.</text>
</comment>
<evidence type="ECO:0000259" key="2">
    <source>
        <dbReference type="Pfam" id="PF05232"/>
    </source>
</evidence>